<dbReference type="RefSeq" id="WP_315734478.1">
    <property type="nucleotide sequence ID" value="NZ_JAVYII010000007.1"/>
</dbReference>
<comment type="caution">
    <text evidence="3">The sequence shown here is derived from an EMBL/GenBank/DDBJ whole genome shotgun (WGS) entry which is preliminary data.</text>
</comment>
<proteinExistence type="predicted"/>
<gene>
    <name evidence="3" type="ORF">RDV89_15965</name>
</gene>
<name>A0ABU3PZA8_9ACTN</name>
<feature type="transmembrane region" description="Helical" evidence="2">
    <location>
        <begin position="37"/>
        <end position="58"/>
    </location>
</feature>
<evidence type="ECO:0000313" key="4">
    <source>
        <dbReference type="Proteomes" id="UP001268542"/>
    </source>
</evidence>
<dbReference type="Proteomes" id="UP001268542">
    <property type="component" value="Unassembled WGS sequence"/>
</dbReference>
<keyword evidence="2" id="KW-0812">Transmembrane</keyword>
<feature type="compositionally biased region" description="Acidic residues" evidence="1">
    <location>
        <begin position="14"/>
        <end position="23"/>
    </location>
</feature>
<keyword evidence="4" id="KW-1185">Reference proteome</keyword>
<organism evidence="3 4">
    <name type="scientific">Nocardioides imazamoxiresistens</name>
    <dbReference type="NCBI Taxonomy" id="3231893"/>
    <lineage>
        <taxon>Bacteria</taxon>
        <taxon>Bacillati</taxon>
        <taxon>Actinomycetota</taxon>
        <taxon>Actinomycetes</taxon>
        <taxon>Propionibacteriales</taxon>
        <taxon>Nocardioidaceae</taxon>
        <taxon>Nocardioides</taxon>
    </lineage>
</organism>
<evidence type="ECO:0000256" key="2">
    <source>
        <dbReference type="SAM" id="Phobius"/>
    </source>
</evidence>
<accession>A0ABU3PZA8</accession>
<keyword evidence="2" id="KW-0472">Membrane</keyword>
<evidence type="ECO:0000256" key="1">
    <source>
        <dbReference type="SAM" id="MobiDB-lite"/>
    </source>
</evidence>
<sequence length="153" mass="16183">MVENETTSMMDAFLDPEGEEPREEEPRRTGGTSARQWLVLLAGVVLFAVVVVAAVLVLRASADEPAEGTPVAWRDPVVSGTSVTVSWDASPCAEEGTATVEETTDTVVVTVREVPRQALCSSPGDVRESTLQLDSPVGERQLVDGSLDADAEG</sequence>
<evidence type="ECO:0000313" key="3">
    <source>
        <dbReference type="EMBL" id="MDT9594581.1"/>
    </source>
</evidence>
<dbReference type="EMBL" id="JAVYII010000007">
    <property type="protein sequence ID" value="MDT9594581.1"/>
    <property type="molecule type" value="Genomic_DNA"/>
</dbReference>
<reference evidence="3 4" key="1">
    <citation type="submission" date="2023-08" db="EMBL/GenBank/DDBJ databases">
        <title>Nocardioides seae sp. nov., a bacterium isolated from a soil.</title>
        <authorList>
            <person name="Wang X."/>
        </authorList>
    </citation>
    <scope>NUCLEOTIDE SEQUENCE [LARGE SCALE GENOMIC DNA]</scope>
    <source>
        <strain evidence="3 4">YZH12</strain>
    </source>
</reference>
<feature type="region of interest" description="Disordered" evidence="1">
    <location>
        <begin position="120"/>
        <end position="153"/>
    </location>
</feature>
<protein>
    <submittedName>
        <fullName evidence="3">Uncharacterized protein</fullName>
    </submittedName>
</protein>
<feature type="region of interest" description="Disordered" evidence="1">
    <location>
        <begin position="1"/>
        <end position="32"/>
    </location>
</feature>
<keyword evidence="2" id="KW-1133">Transmembrane helix</keyword>